<gene>
    <name evidence="3" type="ORF">A1O5_08523</name>
</gene>
<dbReference type="SUPFAM" id="SSF52540">
    <property type="entry name" value="P-loop containing nucleoside triphosphate hydrolases"/>
    <property type="match status" value="1"/>
</dbReference>
<keyword evidence="1" id="KW-0677">Repeat</keyword>
<dbReference type="InterPro" id="IPR007111">
    <property type="entry name" value="NACHT_NTPase"/>
</dbReference>
<accession>W9XE70</accession>
<organism evidence="3 4">
    <name type="scientific">Cladophialophora psammophila CBS 110553</name>
    <dbReference type="NCBI Taxonomy" id="1182543"/>
    <lineage>
        <taxon>Eukaryota</taxon>
        <taxon>Fungi</taxon>
        <taxon>Dikarya</taxon>
        <taxon>Ascomycota</taxon>
        <taxon>Pezizomycotina</taxon>
        <taxon>Eurotiomycetes</taxon>
        <taxon>Chaetothyriomycetidae</taxon>
        <taxon>Chaetothyriales</taxon>
        <taxon>Herpotrichiellaceae</taxon>
        <taxon>Cladophialophora</taxon>
    </lineage>
</organism>
<evidence type="ECO:0000259" key="2">
    <source>
        <dbReference type="PROSITE" id="PS50837"/>
    </source>
</evidence>
<dbReference type="eggNOG" id="ENOG502SJBA">
    <property type="taxonomic scope" value="Eukaryota"/>
</dbReference>
<dbReference type="EMBL" id="AMGX01000013">
    <property type="protein sequence ID" value="EXJ68729.1"/>
    <property type="molecule type" value="Genomic_DNA"/>
</dbReference>
<dbReference type="GeneID" id="19193222"/>
<proteinExistence type="predicted"/>
<reference evidence="3 4" key="1">
    <citation type="submission" date="2013-03" db="EMBL/GenBank/DDBJ databases">
        <title>The Genome Sequence of Cladophialophora psammophila CBS 110553.</title>
        <authorList>
            <consortium name="The Broad Institute Genomics Platform"/>
            <person name="Cuomo C."/>
            <person name="de Hoog S."/>
            <person name="Gorbushina A."/>
            <person name="Walker B."/>
            <person name="Young S.K."/>
            <person name="Zeng Q."/>
            <person name="Gargeya S."/>
            <person name="Fitzgerald M."/>
            <person name="Haas B."/>
            <person name="Abouelleil A."/>
            <person name="Allen A.W."/>
            <person name="Alvarado L."/>
            <person name="Arachchi H.M."/>
            <person name="Berlin A.M."/>
            <person name="Chapman S.B."/>
            <person name="Gainer-Dewar J."/>
            <person name="Goldberg J."/>
            <person name="Griggs A."/>
            <person name="Gujja S."/>
            <person name="Hansen M."/>
            <person name="Howarth C."/>
            <person name="Imamovic A."/>
            <person name="Ireland A."/>
            <person name="Larimer J."/>
            <person name="McCowan C."/>
            <person name="Murphy C."/>
            <person name="Pearson M."/>
            <person name="Poon T.W."/>
            <person name="Priest M."/>
            <person name="Roberts A."/>
            <person name="Saif S."/>
            <person name="Shea T."/>
            <person name="Sisk P."/>
            <person name="Sykes S."/>
            <person name="Wortman J."/>
            <person name="Nusbaum C."/>
            <person name="Birren B."/>
        </authorList>
    </citation>
    <scope>NUCLEOTIDE SEQUENCE [LARGE SCALE GENOMIC DNA]</scope>
    <source>
        <strain evidence="3 4">CBS 110553</strain>
    </source>
</reference>
<feature type="domain" description="NACHT" evidence="2">
    <location>
        <begin position="180"/>
        <end position="335"/>
    </location>
</feature>
<evidence type="ECO:0000313" key="3">
    <source>
        <dbReference type="EMBL" id="EXJ68729.1"/>
    </source>
</evidence>
<dbReference type="Proteomes" id="UP000019471">
    <property type="component" value="Unassembled WGS sequence"/>
</dbReference>
<dbReference type="Gene3D" id="3.40.50.300">
    <property type="entry name" value="P-loop containing nucleotide triphosphate hydrolases"/>
    <property type="match status" value="1"/>
</dbReference>
<dbReference type="AlphaFoldDB" id="W9XE70"/>
<name>W9XE70_9EURO</name>
<evidence type="ECO:0000313" key="4">
    <source>
        <dbReference type="Proteomes" id="UP000019471"/>
    </source>
</evidence>
<sequence>MQSAPTQRRGSIVEAYLNSLLDDYLSTRKLDEHGDLVKLQHNVSQILKAQAPSNERSLLAALCAAISIGKSQYSFIVLDCVPEEFIGTACEVINSLQELLPTLKGLLTTDCPFTLPFAFPTIAGINAEHIEFDQERRECINTLRFHNTRSSTISKECKGSCVWLWTHAQYRDWIASHNSRVLLVEGKPGSGKSTLTKYFCDHLEEKQPMSSSATVAKFFYSYREGEVQRRHYHMFRSLLHDILCQEEGFFYHQLQSLYRARCVQESSSTLLWSYSSLKDALRSLASYSTRRPVYLIIDAVDESEENDRRDMLNLLPEICATTRFCTVKIFVASRPIGQLELRKPLVQNFIRMQGETTSDIATLARFFLGGLNLTGLISQSLNYIVDNAQGVFLWVRLVGEELIAYEEKGVSEEEVFEFLKRLPTELEDFYRRMLQQIRNKEADLRGAVKMVQFILFAGRPVTVEEVVHALAVSENPATEFYASDEIFQRRIPSERYII</sequence>
<dbReference type="RefSeq" id="XP_007747295.1">
    <property type="nucleotide sequence ID" value="XM_007749105.1"/>
</dbReference>
<evidence type="ECO:0000256" key="1">
    <source>
        <dbReference type="ARBA" id="ARBA00022737"/>
    </source>
</evidence>
<protein>
    <recommendedName>
        <fullName evidence="2">NACHT domain-containing protein</fullName>
    </recommendedName>
</protein>
<dbReference type="PROSITE" id="PS50837">
    <property type="entry name" value="NACHT"/>
    <property type="match status" value="1"/>
</dbReference>
<dbReference type="OrthoDB" id="163438at2759"/>
<dbReference type="Pfam" id="PF24883">
    <property type="entry name" value="NPHP3_N"/>
    <property type="match status" value="1"/>
</dbReference>
<dbReference type="PANTHER" id="PTHR10039">
    <property type="entry name" value="AMELOGENIN"/>
    <property type="match status" value="1"/>
</dbReference>
<comment type="caution">
    <text evidence="3">The sequence shown here is derived from an EMBL/GenBank/DDBJ whole genome shotgun (WGS) entry which is preliminary data.</text>
</comment>
<dbReference type="InterPro" id="IPR056884">
    <property type="entry name" value="NPHP3-like_N"/>
</dbReference>
<dbReference type="PANTHER" id="PTHR10039:SF5">
    <property type="entry name" value="NACHT DOMAIN-CONTAINING PROTEIN"/>
    <property type="match status" value="1"/>
</dbReference>
<dbReference type="InterPro" id="IPR027417">
    <property type="entry name" value="P-loop_NTPase"/>
</dbReference>
<keyword evidence="4" id="KW-1185">Reference proteome</keyword>
<dbReference type="HOGENOM" id="CLU_547458_0_0_1"/>